<feature type="domain" description="Caspase family p10" evidence="7">
    <location>
        <begin position="350"/>
        <end position="430"/>
    </location>
</feature>
<dbReference type="PROSITE" id="PS50208">
    <property type="entry name" value="CASPASE_P20"/>
    <property type="match status" value="1"/>
</dbReference>
<keyword evidence="3" id="KW-0053">Apoptosis</keyword>
<dbReference type="OrthoDB" id="6352523at2759"/>
<dbReference type="InterPro" id="IPR002138">
    <property type="entry name" value="Pept_C14_p10"/>
</dbReference>
<dbReference type="SMART" id="SM00115">
    <property type="entry name" value="CASc"/>
    <property type="match status" value="1"/>
</dbReference>
<evidence type="ECO:0000256" key="2">
    <source>
        <dbReference type="ARBA" id="ARBA00022670"/>
    </source>
</evidence>
<reference evidence="10" key="1">
    <citation type="submission" date="2025-08" db="UniProtKB">
        <authorList>
            <consortium name="RefSeq"/>
        </authorList>
    </citation>
    <scope>IDENTIFICATION</scope>
    <source>
        <tissue evidence="10">Whole organism</tissue>
    </source>
</reference>
<evidence type="ECO:0000256" key="1">
    <source>
        <dbReference type="ARBA" id="ARBA00010134"/>
    </source>
</evidence>
<dbReference type="PROSITE" id="PS50207">
    <property type="entry name" value="CASPASE_P10"/>
    <property type="match status" value="1"/>
</dbReference>
<gene>
    <name evidence="10" type="primary">LOC108681847</name>
</gene>
<dbReference type="InterPro" id="IPR011600">
    <property type="entry name" value="Pept_C14_caspase"/>
</dbReference>
<evidence type="ECO:0000256" key="6">
    <source>
        <dbReference type="SAM" id="MobiDB-lite"/>
    </source>
</evidence>
<dbReference type="PRINTS" id="PR00376">
    <property type="entry name" value="IL1BCENZYME"/>
</dbReference>
<evidence type="ECO:0000256" key="5">
    <source>
        <dbReference type="RuleBase" id="RU003971"/>
    </source>
</evidence>
<keyword evidence="4" id="KW-0378">Hydrolase</keyword>
<comment type="similarity">
    <text evidence="1 5">Belongs to the peptidase C14A family.</text>
</comment>
<dbReference type="KEGG" id="hazt:108681847"/>
<keyword evidence="9" id="KW-1185">Reference proteome</keyword>
<dbReference type="GO" id="GO:0004197">
    <property type="term" value="F:cysteine-type endopeptidase activity"/>
    <property type="evidence" value="ECO:0007669"/>
    <property type="project" value="InterPro"/>
</dbReference>
<feature type="compositionally biased region" description="Basic and acidic residues" evidence="6">
    <location>
        <begin position="32"/>
        <end position="41"/>
    </location>
</feature>
<name>A0A8B7PLY8_HYAAZ</name>
<accession>A0A8B7PLY8</accession>
<feature type="region of interest" description="Disordered" evidence="6">
    <location>
        <begin position="1"/>
        <end position="83"/>
    </location>
</feature>
<dbReference type="RefSeq" id="XP_018026411.1">
    <property type="nucleotide sequence ID" value="XM_018170922.2"/>
</dbReference>
<dbReference type="PANTHER" id="PTHR47901:SF8">
    <property type="entry name" value="CASPASE-3"/>
    <property type="match status" value="1"/>
</dbReference>
<dbReference type="SUPFAM" id="SSF52129">
    <property type="entry name" value="Caspase-like"/>
    <property type="match status" value="2"/>
</dbReference>
<dbReference type="GeneID" id="108681847"/>
<dbReference type="GO" id="GO:0006508">
    <property type="term" value="P:proteolysis"/>
    <property type="evidence" value="ECO:0007669"/>
    <property type="project" value="UniProtKB-KW"/>
</dbReference>
<dbReference type="InterPro" id="IPR029030">
    <property type="entry name" value="Caspase-like_dom_sf"/>
</dbReference>
<evidence type="ECO:0000313" key="9">
    <source>
        <dbReference type="Proteomes" id="UP000694843"/>
    </source>
</evidence>
<evidence type="ECO:0000259" key="8">
    <source>
        <dbReference type="PROSITE" id="PS50208"/>
    </source>
</evidence>
<dbReference type="InterPro" id="IPR015917">
    <property type="entry name" value="Pept_C14A"/>
</dbReference>
<feature type="compositionally biased region" description="Basic and acidic residues" evidence="6">
    <location>
        <begin position="71"/>
        <end position="83"/>
    </location>
</feature>
<feature type="compositionally biased region" description="Basic and acidic residues" evidence="6">
    <location>
        <begin position="1"/>
        <end position="13"/>
    </location>
</feature>
<dbReference type="AlphaFoldDB" id="A0A8B7PLY8"/>
<evidence type="ECO:0000256" key="4">
    <source>
        <dbReference type="ARBA" id="ARBA00022801"/>
    </source>
</evidence>
<dbReference type="GO" id="GO:0006915">
    <property type="term" value="P:apoptotic process"/>
    <property type="evidence" value="ECO:0007669"/>
    <property type="project" value="UniProtKB-KW"/>
</dbReference>
<dbReference type="Gene3D" id="3.30.70.1470">
    <property type="entry name" value="Caspase-like"/>
    <property type="match status" value="1"/>
</dbReference>
<protein>
    <submittedName>
        <fullName evidence="10">Caspase-10-like</fullName>
    </submittedName>
</protein>
<keyword evidence="2" id="KW-0645">Protease</keyword>
<sequence length="430" mass="48314">MEIEGSQERKEDTPFPSPPLKGFDGVGGATRTSEEGFENVKETAPVPITEDLKPTASESEREQAEHSINVRRGDGTNSREEGHYPVEGQKKLCIFNFENFKKSGARKGSEEDVRKLTSTFQQVGYEVELYEDQNKSEFLATLLKISKNEELARNKLFILAIMSHGRRSNGLQFVAADDRSISIDEVRSYFNDRHCPQLKGKPKIFLAAFCRPLPEILQSSSETSIAEADEPQGELVEIDVPPAGTFQLDSQDQPNVTSESGEFETEATNKNLEQVKHLLRCTEEDLTPDQIEEILAMLDPESVDLLLQAAASGCEITSVVSVDNLNAEPQTQSNCGEQTLHKNYPKDFNDMMTLYSCKTGFRSSRNRRVGTRFISALCDAVAENGYRYNVDRLYADIEERMRVDCPDDSESLETFDPDKESSTFKTCYLF</sequence>
<feature type="compositionally biased region" description="Basic and acidic residues" evidence="6">
    <location>
        <begin position="50"/>
        <end position="65"/>
    </location>
</feature>
<evidence type="ECO:0000256" key="3">
    <source>
        <dbReference type="ARBA" id="ARBA00022703"/>
    </source>
</evidence>
<dbReference type="Proteomes" id="UP000694843">
    <property type="component" value="Unplaced"/>
</dbReference>
<dbReference type="PANTHER" id="PTHR47901">
    <property type="entry name" value="CASPASE RECRUITMENT DOMAIN-CONTAINING PROTEIN 18"/>
    <property type="match status" value="1"/>
</dbReference>
<dbReference type="OMA" id="IMSHGRR"/>
<evidence type="ECO:0000313" key="10">
    <source>
        <dbReference type="RefSeq" id="XP_018026411.1"/>
    </source>
</evidence>
<dbReference type="InterPro" id="IPR001309">
    <property type="entry name" value="Pept_C14_p20"/>
</dbReference>
<organism evidence="9 10">
    <name type="scientific">Hyalella azteca</name>
    <name type="common">Amphipod</name>
    <dbReference type="NCBI Taxonomy" id="294128"/>
    <lineage>
        <taxon>Eukaryota</taxon>
        <taxon>Metazoa</taxon>
        <taxon>Ecdysozoa</taxon>
        <taxon>Arthropoda</taxon>
        <taxon>Crustacea</taxon>
        <taxon>Multicrustacea</taxon>
        <taxon>Malacostraca</taxon>
        <taxon>Eumalacostraca</taxon>
        <taxon>Peracarida</taxon>
        <taxon>Amphipoda</taxon>
        <taxon>Senticaudata</taxon>
        <taxon>Talitrida</taxon>
        <taxon>Talitroidea</taxon>
        <taxon>Hyalellidae</taxon>
        <taxon>Hyalella</taxon>
    </lineage>
</organism>
<dbReference type="Gene3D" id="3.40.50.1460">
    <property type="match status" value="1"/>
</dbReference>
<evidence type="ECO:0000259" key="7">
    <source>
        <dbReference type="PROSITE" id="PS50207"/>
    </source>
</evidence>
<dbReference type="Pfam" id="PF00656">
    <property type="entry name" value="Peptidase_C14"/>
    <property type="match status" value="1"/>
</dbReference>
<feature type="domain" description="Caspase family p20" evidence="8">
    <location>
        <begin position="94"/>
        <end position="211"/>
    </location>
</feature>
<dbReference type="InterPro" id="IPR002398">
    <property type="entry name" value="Pept_C14"/>
</dbReference>
<proteinExistence type="inferred from homology"/>